<feature type="binding site" evidence="10">
    <location>
        <begin position="216"/>
        <end position="224"/>
    </location>
    <ligand>
        <name>ATP</name>
        <dbReference type="ChEBI" id="CHEBI:30616"/>
    </ligand>
</feature>
<comment type="pathway">
    <text evidence="1 10">Carbohydrate biosynthesis; gluconeogenesis.</text>
</comment>
<evidence type="ECO:0000256" key="2">
    <source>
        <dbReference type="ARBA" id="ARBA00006052"/>
    </source>
</evidence>
<accession>A0A8E6B7L3</accession>
<dbReference type="HAMAP" id="MF_00453">
    <property type="entry name" value="PEPCK_ATP"/>
    <property type="match status" value="1"/>
</dbReference>
<feature type="binding site" evidence="10">
    <location>
        <position position="181"/>
    </location>
    <ligand>
        <name>substrate</name>
    </ligand>
</feature>
<evidence type="ECO:0000313" key="12">
    <source>
        <dbReference type="Proteomes" id="UP000676194"/>
    </source>
</evidence>
<comment type="function">
    <text evidence="10">Involved in the gluconeogenesis. Catalyzes the conversion of oxaloacetate (OAA) to phosphoenolpyruvate (PEP) through direct phosphoryl transfer between the nucleoside triphosphate and OAA.</text>
</comment>
<dbReference type="PROSITE" id="PS00532">
    <property type="entry name" value="PEPCK_ATP"/>
    <property type="match status" value="1"/>
</dbReference>
<name>A0A8E6B7L3_9BACT</name>
<dbReference type="CDD" id="cd00484">
    <property type="entry name" value="PEPCK_ATP"/>
    <property type="match status" value="1"/>
</dbReference>
<feature type="binding site" evidence="10">
    <location>
        <position position="181"/>
    </location>
    <ligand>
        <name>ATP</name>
        <dbReference type="ChEBI" id="CHEBI:30616"/>
    </ligand>
</feature>
<dbReference type="GO" id="GO:0005829">
    <property type="term" value="C:cytosol"/>
    <property type="evidence" value="ECO:0007669"/>
    <property type="project" value="TreeGrafter"/>
</dbReference>
<comment type="caution">
    <text evidence="10">Lacks conserved residue(s) required for the propagation of feature annotation.</text>
</comment>
<organism evidence="11 12">
    <name type="scientific">Telmatocola sphagniphila</name>
    <dbReference type="NCBI Taxonomy" id="1123043"/>
    <lineage>
        <taxon>Bacteria</taxon>
        <taxon>Pseudomonadati</taxon>
        <taxon>Planctomycetota</taxon>
        <taxon>Planctomycetia</taxon>
        <taxon>Gemmatales</taxon>
        <taxon>Gemmataceae</taxon>
    </lineage>
</organism>
<evidence type="ECO:0000256" key="3">
    <source>
        <dbReference type="ARBA" id="ARBA00012363"/>
    </source>
</evidence>
<dbReference type="Gene3D" id="3.40.449.10">
    <property type="entry name" value="Phosphoenolpyruvate Carboxykinase, domain 1"/>
    <property type="match status" value="1"/>
</dbReference>
<comment type="cofactor">
    <cofactor evidence="10">
        <name>Mn(2+)</name>
        <dbReference type="ChEBI" id="CHEBI:29035"/>
    </cofactor>
    <text evidence="10">Binds 1 Mn(2+) ion per subunit.</text>
</comment>
<keyword evidence="7 10" id="KW-0067">ATP-binding</keyword>
<evidence type="ECO:0000256" key="5">
    <source>
        <dbReference type="ARBA" id="ARBA00022741"/>
    </source>
</evidence>
<dbReference type="Proteomes" id="UP000676194">
    <property type="component" value="Chromosome"/>
</dbReference>
<evidence type="ECO:0000256" key="6">
    <source>
        <dbReference type="ARBA" id="ARBA00022793"/>
    </source>
</evidence>
<dbReference type="GO" id="GO:0005524">
    <property type="term" value="F:ATP binding"/>
    <property type="evidence" value="ECO:0007669"/>
    <property type="project" value="UniProtKB-UniRule"/>
</dbReference>
<keyword evidence="8 10" id="KW-0456">Lyase</keyword>
<keyword evidence="6 10" id="KW-0210">Decarboxylase</keyword>
<dbReference type="Pfam" id="PF01293">
    <property type="entry name" value="PEPCK_ATP"/>
    <property type="match status" value="1"/>
</dbReference>
<evidence type="ECO:0000256" key="7">
    <source>
        <dbReference type="ARBA" id="ARBA00022840"/>
    </source>
</evidence>
<keyword evidence="10" id="KW-0963">Cytoplasm</keyword>
<evidence type="ECO:0000256" key="10">
    <source>
        <dbReference type="HAMAP-Rule" id="MF_00453"/>
    </source>
</evidence>
<feature type="binding site" evidence="10">
    <location>
        <position position="175"/>
    </location>
    <ligand>
        <name>substrate</name>
    </ligand>
</feature>
<dbReference type="KEGG" id="tsph:KIH39_02645"/>
<feature type="binding site" evidence="10">
    <location>
        <position position="302"/>
    </location>
    <ligand>
        <name>substrate</name>
    </ligand>
</feature>
<evidence type="ECO:0000256" key="1">
    <source>
        <dbReference type="ARBA" id="ARBA00004742"/>
    </source>
</evidence>
<feature type="binding site" evidence="10">
    <location>
        <position position="265"/>
    </location>
    <ligand>
        <name>ATP</name>
        <dbReference type="ChEBI" id="CHEBI:30616"/>
    </ligand>
</feature>
<sequence length="499" mass="54337">MALFANLSPATLIEDALRNREGQLSDAGALVALTGKRTGRSPKDKYVVREANWENRIAWGNVNHPMTPEVFARLTNKIQAHLETKSIYQQDSFACADPAYRIKIRLHTEFAWHALFAQCLFIRPAREELQSFSPDWNIYAAPTLELNPAIDGVAGEVCVAISFESKTILIAGTQYAGEIKKSIFSILNGLLPMQGVFPMHCSANVGAEGDVALFFGLSGTGKTTLSADPNRSLIGDDEHGWSDQGVFNIEGGCYAKTIKLSPTGEPQIWNAIKFGSVLENVPLDPITRVPDFDSKKYTENTRCAYPIEMIPNRVPSGCGGHPKNIFFLTCDAFGVLPPISRLSPEQAMQHFLTGYTAKIAGTEAGVTEPQATFSACFGAPFLPLEPQLYGEMLRTRLQARKIPVWLVNTGWSGGGYGVGNRMSLAHTRSLLQAALEGSLNSVRFHTDPVFGLEIPDSCPGVPDNILNPSLTWSNPAAYTKAANRLAEMLANPTKFASEA</sequence>
<feature type="binding site" evidence="10">
    <location>
        <position position="200"/>
    </location>
    <ligand>
        <name>ATP</name>
        <dbReference type="ChEBI" id="CHEBI:30616"/>
    </ligand>
</feature>
<evidence type="ECO:0000256" key="8">
    <source>
        <dbReference type="ARBA" id="ARBA00023239"/>
    </source>
</evidence>
<dbReference type="InterPro" id="IPR008210">
    <property type="entry name" value="PEP_carboxykinase_N"/>
</dbReference>
<dbReference type="NCBIfam" id="NF006820">
    <property type="entry name" value="PRK09344.1-2"/>
    <property type="match status" value="1"/>
</dbReference>
<dbReference type="EC" id="4.1.1.49" evidence="3 10"/>
<dbReference type="UniPathway" id="UPA00138"/>
<feature type="binding site" evidence="10">
    <location>
        <position position="40"/>
    </location>
    <ligand>
        <name>substrate</name>
    </ligand>
</feature>
<proteinExistence type="inferred from homology"/>
<protein>
    <recommendedName>
        <fullName evidence="3 10">Phosphoenolpyruvate carboxykinase (ATP)</fullName>
        <shortName evidence="10">PCK</shortName>
        <shortName evidence="10">PEP carboxykinase</shortName>
        <shortName evidence="10">PEPCK</shortName>
        <ecNumber evidence="3 10">4.1.1.49</ecNumber>
    </recommendedName>
</protein>
<dbReference type="PIRSF" id="PIRSF006294">
    <property type="entry name" value="PEP_crbxkin"/>
    <property type="match status" value="1"/>
</dbReference>
<feature type="binding site" evidence="10">
    <location>
        <position position="181"/>
    </location>
    <ligand>
        <name>Mn(2+)</name>
        <dbReference type="ChEBI" id="CHEBI:29035"/>
    </ligand>
</feature>
<comment type="similarity">
    <text evidence="2 10">Belongs to the phosphoenolpyruvate carboxykinase (ATP) family.</text>
</comment>
<keyword evidence="5 10" id="KW-0547">Nucleotide-binding</keyword>
<feature type="binding site" evidence="10">
    <location>
        <position position="427"/>
    </location>
    <ligand>
        <name>ATP</name>
        <dbReference type="ChEBI" id="CHEBI:30616"/>
    </ligand>
</feature>
<dbReference type="InterPro" id="IPR001272">
    <property type="entry name" value="PEP_carboxykinase_ATP"/>
</dbReference>
<dbReference type="InterPro" id="IPR013035">
    <property type="entry name" value="PEP_carboxykinase_C"/>
</dbReference>
<feature type="binding site" evidence="10">
    <location>
        <position position="302"/>
    </location>
    <ligand>
        <name>ATP</name>
        <dbReference type="ChEBI" id="CHEBI:30616"/>
    </ligand>
</feature>
<comment type="subcellular location">
    <subcellularLocation>
        <location evidence="10">Cytoplasm</location>
    </subcellularLocation>
</comment>
<dbReference type="SUPFAM" id="SSF68923">
    <property type="entry name" value="PEP carboxykinase N-terminal domain"/>
    <property type="match status" value="1"/>
</dbReference>
<feature type="binding site" evidence="10">
    <location>
        <position position="200"/>
    </location>
    <ligand>
        <name>Mn(2+)</name>
        <dbReference type="ChEBI" id="CHEBI:29035"/>
    </ligand>
</feature>
<dbReference type="InterPro" id="IPR015994">
    <property type="entry name" value="PEPCK_ATP_CS"/>
</dbReference>
<dbReference type="GO" id="GO:0004612">
    <property type="term" value="F:phosphoenolpyruvate carboxykinase (ATP) activity"/>
    <property type="evidence" value="ECO:0007669"/>
    <property type="project" value="UniProtKB-UniRule"/>
</dbReference>
<dbReference type="Gene3D" id="3.90.228.20">
    <property type="match status" value="1"/>
</dbReference>
<dbReference type="RefSeq" id="WP_213497727.1">
    <property type="nucleotide sequence ID" value="NZ_CP074694.1"/>
</dbReference>
<dbReference type="PANTHER" id="PTHR30031:SF0">
    <property type="entry name" value="PHOSPHOENOLPYRUVATE CARBOXYKINASE (ATP)"/>
    <property type="match status" value="1"/>
</dbReference>
<reference evidence="11" key="1">
    <citation type="submission" date="2021-05" db="EMBL/GenBank/DDBJ databases">
        <title>Complete genome sequence of the cellulolytic planctomycete Telmatocola sphagniphila SP2T and characterization of the first cellulase from planctomycetes.</title>
        <authorList>
            <person name="Rakitin A.L."/>
            <person name="Beletsky A.V."/>
            <person name="Naumoff D.G."/>
            <person name="Kulichevskaya I.S."/>
            <person name="Mardanov A.V."/>
            <person name="Ravin N.V."/>
            <person name="Dedysh S.N."/>
        </authorList>
    </citation>
    <scope>NUCLEOTIDE SEQUENCE</scope>
    <source>
        <strain evidence="11">SP2T</strain>
    </source>
</reference>
<dbReference type="SUPFAM" id="SSF53795">
    <property type="entry name" value="PEP carboxykinase-like"/>
    <property type="match status" value="1"/>
</dbReference>
<gene>
    <name evidence="10 11" type="primary">pckA</name>
    <name evidence="11" type="ORF">KIH39_02645</name>
</gene>
<dbReference type="AlphaFoldDB" id="A0A8E6B7L3"/>
<feature type="binding site" evidence="10">
    <location>
        <position position="237"/>
    </location>
    <ligand>
        <name>Mn(2+)</name>
        <dbReference type="ChEBI" id="CHEBI:29035"/>
    </ligand>
</feature>
<dbReference type="GO" id="GO:0006094">
    <property type="term" value="P:gluconeogenesis"/>
    <property type="evidence" value="ECO:0007669"/>
    <property type="project" value="UniProtKB-UniRule"/>
</dbReference>
<dbReference type="Gene3D" id="2.170.8.10">
    <property type="entry name" value="Phosphoenolpyruvate Carboxykinase, domain 2"/>
    <property type="match status" value="1"/>
</dbReference>
<dbReference type="NCBIfam" id="NF006821">
    <property type="entry name" value="PRK09344.1-3"/>
    <property type="match status" value="1"/>
</dbReference>
<dbReference type="EMBL" id="CP074694">
    <property type="protein sequence ID" value="QVL32837.1"/>
    <property type="molecule type" value="Genomic_DNA"/>
</dbReference>
<keyword evidence="12" id="KW-1185">Reference proteome</keyword>
<keyword evidence="10" id="KW-0479">Metal-binding</keyword>
<comment type="catalytic activity">
    <reaction evidence="9 10">
        <text>oxaloacetate + ATP = phosphoenolpyruvate + ADP + CO2</text>
        <dbReference type="Rhea" id="RHEA:18617"/>
        <dbReference type="ChEBI" id="CHEBI:16452"/>
        <dbReference type="ChEBI" id="CHEBI:16526"/>
        <dbReference type="ChEBI" id="CHEBI:30616"/>
        <dbReference type="ChEBI" id="CHEBI:58702"/>
        <dbReference type="ChEBI" id="CHEBI:456216"/>
        <dbReference type="EC" id="4.1.1.49"/>
    </reaction>
</comment>
<evidence type="ECO:0000256" key="9">
    <source>
        <dbReference type="ARBA" id="ARBA00047371"/>
    </source>
</evidence>
<evidence type="ECO:0000313" key="11">
    <source>
        <dbReference type="EMBL" id="QVL32837.1"/>
    </source>
</evidence>
<keyword evidence="4 10" id="KW-0312">Gluconeogenesis</keyword>
<dbReference type="GO" id="GO:0046872">
    <property type="term" value="F:metal ion binding"/>
    <property type="evidence" value="ECO:0007669"/>
    <property type="project" value="UniProtKB-KW"/>
</dbReference>
<dbReference type="NCBIfam" id="TIGR00224">
    <property type="entry name" value="pckA"/>
    <property type="match status" value="1"/>
</dbReference>
<dbReference type="PANTHER" id="PTHR30031">
    <property type="entry name" value="PHOSPHOENOLPYRUVATE CARBOXYKINASE ATP"/>
    <property type="match status" value="1"/>
</dbReference>
<evidence type="ECO:0000256" key="4">
    <source>
        <dbReference type="ARBA" id="ARBA00022432"/>
    </source>
</evidence>
<keyword evidence="10" id="KW-0464">Manganese</keyword>